<evidence type="ECO:0000313" key="3">
    <source>
        <dbReference type="Proteomes" id="UP000663829"/>
    </source>
</evidence>
<dbReference type="OrthoDB" id="10607301at2759"/>
<dbReference type="EMBL" id="CAJOBC010000142">
    <property type="protein sequence ID" value="CAF3544602.1"/>
    <property type="molecule type" value="Genomic_DNA"/>
</dbReference>
<gene>
    <name evidence="1" type="ORF">GPM918_LOCUS1520</name>
    <name evidence="2" type="ORF">SRO942_LOCUS1520</name>
</gene>
<dbReference type="AlphaFoldDB" id="A0A813Q8E8"/>
<name>A0A813Q8E8_9BILA</name>
<dbReference type="InterPro" id="IPR016024">
    <property type="entry name" value="ARM-type_fold"/>
</dbReference>
<reference evidence="1" key="1">
    <citation type="submission" date="2021-02" db="EMBL/GenBank/DDBJ databases">
        <authorList>
            <person name="Nowell W R."/>
        </authorList>
    </citation>
    <scope>NUCLEOTIDE SEQUENCE</scope>
</reference>
<dbReference type="Proteomes" id="UP000663829">
    <property type="component" value="Unassembled WGS sequence"/>
</dbReference>
<dbReference type="SUPFAM" id="SSF48371">
    <property type="entry name" value="ARM repeat"/>
    <property type="match status" value="1"/>
</dbReference>
<dbReference type="EMBL" id="CAJNOQ010000142">
    <property type="protein sequence ID" value="CAF0763458.1"/>
    <property type="molecule type" value="Genomic_DNA"/>
</dbReference>
<proteinExistence type="predicted"/>
<comment type="caution">
    <text evidence="1">The sequence shown here is derived from an EMBL/GenBank/DDBJ whole genome shotgun (WGS) entry which is preliminary data.</text>
</comment>
<sequence>MLNIFDPLFSNDFLLSNDQNIIITQSDVNRLFSLISNIKNNEQQLIEQDNDYVINLLITILRLLHQTSLDERHVDLTAYIQELFQSVEDLFSNKYNKQFGLTILKSLTQLLKDYNDRQALKIEFLKGNCLKTIEFILSKQNNSHVICIILLFIIKFIYNSENVRQSFFDYGGYEKIFNSLYYIETPTMEFINELIELITETTTVQILYDNTMPIFNSSSSSSIIDLFIELINPHIVISLIHWLPHIKIIEFQQKIVYSLNLIFFRSLQNKMIACSNGIVMALIQILDNNQQYDKIVLGNE</sequence>
<keyword evidence="3" id="KW-1185">Reference proteome</keyword>
<organism evidence="1 3">
    <name type="scientific">Didymodactylos carnosus</name>
    <dbReference type="NCBI Taxonomy" id="1234261"/>
    <lineage>
        <taxon>Eukaryota</taxon>
        <taxon>Metazoa</taxon>
        <taxon>Spiralia</taxon>
        <taxon>Gnathifera</taxon>
        <taxon>Rotifera</taxon>
        <taxon>Eurotatoria</taxon>
        <taxon>Bdelloidea</taxon>
        <taxon>Philodinida</taxon>
        <taxon>Philodinidae</taxon>
        <taxon>Didymodactylos</taxon>
    </lineage>
</organism>
<protein>
    <submittedName>
        <fullName evidence="1">Uncharacterized protein</fullName>
    </submittedName>
</protein>
<dbReference type="Proteomes" id="UP000681722">
    <property type="component" value="Unassembled WGS sequence"/>
</dbReference>
<accession>A0A813Q8E8</accession>
<evidence type="ECO:0000313" key="2">
    <source>
        <dbReference type="EMBL" id="CAF3544602.1"/>
    </source>
</evidence>
<evidence type="ECO:0000313" key="1">
    <source>
        <dbReference type="EMBL" id="CAF0763458.1"/>
    </source>
</evidence>